<evidence type="ECO:0000256" key="2">
    <source>
        <dbReference type="SAM" id="SignalP"/>
    </source>
</evidence>
<comment type="caution">
    <text evidence="3">The sequence shown here is derived from an EMBL/GenBank/DDBJ whole genome shotgun (WGS) entry which is preliminary data.</text>
</comment>
<keyword evidence="4" id="KW-1185">Reference proteome</keyword>
<feature type="signal peptide" evidence="2">
    <location>
        <begin position="1"/>
        <end position="23"/>
    </location>
</feature>
<feature type="compositionally biased region" description="Polar residues" evidence="1">
    <location>
        <begin position="199"/>
        <end position="222"/>
    </location>
</feature>
<gene>
    <name evidence="3" type="ORF">FJT64_019695</name>
</gene>
<protein>
    <submittedName>
        <fullName evidence="3">Uncharacterized protein</fullName>
    </submittedName>
</protein>
<feature type="region of interest" description="Disordered" evidence="1">
    <location>
        <begin position="461"/>
        <end position="482"/>
    </location>
</feature>
<reference evidence="3 4" key="1">
    <citation type="submission" date="2019-07" db="EMBL/GenBank/DDBJ databases">
        <title>Draft genome assembly of a fouling barnacle, Amphibalanus amphitrite (Darwin, 1854): The first reference genome for Thecostraca.</title>
        <authorList>
            <person name="Kim W."/>
        </authorList>
    </citation>
    <scope>NUCLEOTIDE SEQUENCE [LARGE SCALE GENOMIC DNA]</scope>
    <source>
        <strain evidence="3">SNU_AA5</strain>
        <tissue evidence="3">Soma without cirri and trophi</tissue>
    </source>
</reference>
<feature type="region of interest" description="Disordered" evidence="1">
    <location>
        <begin position="104"/>
        <end position="134"/>
    </location>
</feature>
<proteinExistence type="predicted"/>
<dbReference type="Proteomes" id="UP000440578">
    <property type="component" value="Unassembled WGS sequence"/>
</dbReference>
<feature type="compositionally biased region" description="Low complexity" evidence="1">
    <location>
        <begin position="354"/>
        <end position="370"/>
    </location>
</feature>
<evidence type="ECO:0000313" key="4">
    <source>
        <dbReference type="Proteomes" id="UP000440578"/>
    </source>
</evidence>
<feature type="compositionally biased region" description="Polar residues" evidence="1">
    <location>
        <begin position="335"/>
        <end position="345"/>
    </location>
</feature>
<sequence length="669" mass="72733">MSRTPSVTLWCAALLAATATTSAAAAAAGQIQVPAEVVVSSDTAFVKGNNRADRLLTGNAKKGITVVGDDGVPVVYGVRVHETEEERNEPMWRNARVIGNKLFRNDEAPPPLPAPPQATALESKPATETASSVRQGRILSYSSGAQFGFNRVKTTTQPPFNYQSYYGSKQRPTAATANSGYQYSGHSKGQGLNVVQAPSVATPTRRSSSNRYPGFNRQSGGYTTTPREPEVTTTVPVYQAFFDTNFNEPVRRQSSKPEHSYSPERRLQYSYSPSTQSDVYYSADPQAPTASYPGNSAQADVSHGNQAQTGFGPFQRPTNTRQQHGSQPQHGSQFEHGSQFKQGSQFEHRFQSVPSKSSGGFRFPSSSSGSATERPAGQILSPGSYNLPQAAADFQDTVDPFSGRPVNPDQFKIKQMAFQSIPGGPIVNIPVPIPNGQQTKKPVLRKKRPFSFLSNLFGSTSRKDRFPGSPTQASAPSAPASTAPAYYNNDPYLYDENGFRKPTLYDTITDPIRKLGENVIEFTRPVTQPFRDATDRLKEELGFSAPTDQPADKQAGGEEALLVGGLVAGAGALAGLSVLVYANTVDNNTHYIIGRRRRSLDEPGVTGLLENLVEAEDHLRAQFLERLRDEGFQRWSQGPCAKRIFCDFMTQQDSDTVTSVASRVTTFLS</sequence>
<dbReference type="OrthoDB" id="8190309at2759"/>
<accession>A0A6A4WQW5</accession>
<feature type="compositionally biased region" description="Basic and acidic residues" evidence="1">
    <location>
        <begin position="249"/>
        <end position="267"/>
    </location>
</feature>
<name>A0A6A4WQW5_AMPAM</name>
<dbReference type="EMBL" id="VIIS01000429">
    <property type="protein sequence ID" value="KAF0309165.1"/>
    <property type="molecule type" value="Genomic_DNA"/>
</dbReference>
<feature type="compositionally biased region" description="Polar residues" evidence="1">
    <location>
        <begin position="288"/>
        <end position="309"/>
    </location>
</feature>
<keyword evidence="2" id="KW-0732">Signal</keyword>
<evidence type="ECO:0000313" key="3">
    <source>
        <dbReference type="EMBL" id="KAF0309165.1"/>
    </source>
</evidence>
<dbReference type="AlphaFoldDB" id="A0A6A4WQW5"/>
<feature type="region of interest" description="Disordered" evidence="1">
    <location>
        <begin position="198"/>
        <end position="231"/>
    </location>
</feature>
<feature type="region of interest" description="Disordered" evidence="1">
    <location>
        <begin position="246"/>
        <end position="387"/>
    </location>
</feature>
<organism evidence="3 4">
    <name type="scientific">Amphibalanus amphitrite</name>
    <name type="common">Striped barnacle</name>
    <name type="synonym">Balanus amphitrite</name>
    <dbReference type="NCBI Taxonomy" id="1232801"/>
    <lineage>
        <taxon>Eukaryota</taxon>
        <taxon>Metazoa</taxon>
        <taxon>Ecdysozoa</taxon>
        <taxon>Arthropoda</taxon>
        <taxon>Crustacea</taxon>
        <taxon>Multicrustacea</taxon>
        <taxon>Cirripedia</taxon>
        <taxon>Thoracica</taxon>
        <taxon>Thoracicalcarea</taxon>
        <taxon>Balanomorpha</taxon>
        <taxon>Balanoidea</taxon>
        <taxon>Balanidae</taxon>
        <taxon>Amphibalaninae</taxon>
        <taxon>Amphibalanus</taxon>
    </lineage>
</organism>
<feature type="compositionally biased region" description="Low complexity" evidence="1">
    <location>
        <begin position="469"/>
        <end position="482"/>
    </location>
</feature>
<evidence type="ECO:0000256" key="1">
    <source>
        <dbReference type="SAM" id="MobiDB-lite"/>
    </source>
</evidence>
<feature type="chain" id="PRO_5025332829" evidence="2">
    <location>
        <begin position="24"/>
        <end position="669"/>
    </location>
</feature>
<feature type="compositionally biased region" description="Polar residues" evidence="1">
    <location>
        <begin position="269"/>
        <end position="279"/>
    </location>
</feature>
<feature type="compositionally biased region" description="Low complexity" evidence="1">
    <location>
        <begin position="322"/>
        <end position="332"/>
    </location>
</feature>